<gene>
    <name evidence="4" type="ORF">FWK35_00018876</name>
</gene>
<feature type="domain" description="C2H2-type" evidence="3">
    <location>
        <begin position="163"/>
        <end position="185"/>
    </location>
</feature>
<keyword evidence="1" id="KW-0479">Metal-binding</keyword>
<keyword evidence="1" id="KW-0863">Zinc-finger</keyword>
<evidence type="ECO:0000256" key="2">
    <source>
        <dbReference type="SAM" id="MobiDB-lite"/>
    </source>
</evidence>
<dbReference type="Gene3D" id="3.30.160.60">
    <property type="entry name" value="Classic Zinc Finger"/>
    <property type="match status" value="1"/>
</dbReference>
<name>A0A6G0ZS18_APHCR</name>
<protein>
    <submittedName>
        <fullName evidence="4">Zinc finger protein 12-like isoform X2</fullName>
    </submittedName>
</protein>
<reference evidence="4 5" key="1">
    <citation type="submission" date="2019-08" db="EMBL/GenBank/DDBJ databases">
        <title>Whole genome of Aphis craccivora.</title>
        <authorList>
            <person name="Voronova N.V."/>
            <person name="Shulinski R.S."/>
            <person name="Bandarenka Y.V."/>
            <person name="Zhorov D.G."/>
            <person name="Warner D."/>
        </authorList>
    </citation>
    <scope>NUCLEOTIDE SEQUENCE [LARGE SCALE GENOMIC DNA]</scope>
    <source>
        <strain evidence="4">180601</strain>
        <tissue evidence="4">Whole Body</tissue>
    </source>
</reference>
<dbReference type="InterPro" id="IPR013087">
    <property type="entry name" value="Znf_C2H2_type"/>
</dbReference>
<keyword evidence="5" id="KW-1185">Reference proteome</keyword>
<accession>A0A6G0ZS18</accession>
<dbReference type="InterPro" id="IPR036236">
    <property type="entry name" value="Znf_C2H2_sf"/>
</dbReference>
<evidence type="ECO:0000313" key="4">
    <source>
        <dbReference type="EMBL" id="KAF0774157.1"/>
    </source>
</evidence>
<feature type="region of interest" description="Disordered" evidence="2">
    <location>
        <begin position="1"/>
        <end position="69"/>
    </location>
</feature>
<dbReference type="FunFam" id="3.30.160.60:FF:000683">
    <property type="entry name" value="Zinc finger protein 252"/>
    <property type="match status" value="1"/>
</dbReference>
<evidence type="ECO:0000259" key="3">
    <source>
        <dbReference type="PROSITE" id="PS50157"/>
    </source>
</evidence>
<dbReference type="PROSITE" id="PS50157">
    <property type="entry name" value="ZINC_FINGER_C2H2_2"/>
    <property type="match status" value="1"/>
</dbReference>
<proteinExistence type="predicted"/>
<evidence type="ECO:0000256" key="1">
    <source>
        <dbReference type="PROSITE-ProRule" id="PRU00042"/>
    </source>
</evidence>
<dbReference type="Proteomes" id="UP000478052">
    <property type="component" value="Unassembled WGS sequence"/>
</dbReference>
<dbReference type="AlphaFoldDB" id="A0A6G0ZS18"/>
<sequence length="185" mass="20840">MYKTNNHQETPKSDDGNGAPYDLKNKDGYHKQGTYSINSQWGPGPSQNDYPALVSSQYEPVEQSTEQASKSTIVSPIPFLYPNTVYSMQDSGNGGEDAFLKSSAEAFYCYKLIYVLPNLIQHGRSAGMPLFVRCPISNNEVKQKSVHIESRPYPCVECGEKPYKCLQCGKDFRQKAILYQHTRTH</sequence>
<dbReference type="EMBL" id="VUJU01000005">
    <property type="protein sequence ID" value="KAF0774157.1"/>
    <property type="molecule type" value="Genomic_DNA"/>
</dbReference>
<dbReference type="SUPFAM" id="SSF57667">
    <property type="entry name" value="beta-beta-alpha zinc fingers"/>
    <property type="match status" value="1"/>
</dbReference>
<evidence type="ECO:0000313" key="5">
    <source>
        <dbReference type="Proteomes" id="UP000478052"/>
    </source>
</evidence>
<organism evidence="4 5">
    <name type="scientific">Aphis craccivora</name>
    <name type="common">Cowpea aphid</name>
    <dbReference type="NCBI Taxonomy" id="307492"/>
    <lineage>
        <taxon>Eukaryota</taxon>
        <taxon>Metazoa</taxon>
        <taxon>Ecdysozoa</taxon>
        <taxon>Arthropoda</taxon>
        <taxon>Hexapoda</taxon>
        <taxon>Insecta</taxon>
        <taxon>Pterygota</taxon>
        <taxon>Neoptera</taxon>
        <taxon>Paraneoptera</taxon>
        <taxon>Hemiptera</taxon>
        <taxon>Sternorrhyncha</taxon>
        <taxon>Aphidomorpha</taxon>
        <taxon>Aphidoidea</taxon>
        <taxon>Aphididae</taxon>
        <taxon>Aphidini</taxon>
        <taxon>Aphis</taxon>
        <taxon>Aphis</taxon>
    </lineage>
</organism>
<dbReference type="GO" id="GO:0008270">
    <property type="term" value="F:zinc ion binding"/>
    <property type="evidence" value="ECO:0007669"/>
    <property type="project" value="UniProtKB-KW"/>
</dbReference>
<keyword evidence="1" id="KW-0862">Zinc</keyword>
<dbReference type="OrthoDB" id="8117402at2759"/>
<dbReference type="PROSITE" id="PS00028">
    <property type="entry name" value="ZINC_FINGER_C2H2_1"/>
    <property type="match status" value="1"/>
</dbReference>
<feature type="compositionally biased region" description="Polar residues" evidence="2">
    <location>
        <begin position="33"/>
        <end position="69"/>
    </location>
</feature>
<comment type="caution">
    <text evidence="4">The sequence shown here is derived from an EMBL/GenBank/DDBJ whole genome shotgun (WGS) entry which is preliminary data.</text>
</comment>